<protein>
    <submittedName>
        <fullName evidence="5">Penicillin-binding protein activator</fullName>
    </submittedName>
</protein>
<dbReference type="InterPro" id="IPR028082">
    <property type="entry name" value="Peripla_BP_I"/>
</dbReference>
<keyword evidence="3" id="KW-0029">Amino-acid transport</keyword>
<reference evidence="5 6" key="1">
    <citation type="submission" date="2018-10" db="EMBL/GenBank/DDBJ databases">
        <title>Roseomonas sp. nov., isolated from feces of Tibetan antelopes in the Qinghai-Tibet plateau, China.</title>
        <authorList>
            <person name="Tian Z."/>
        </authorList>
    </citation>
    <scope>NUCLEOTIDE SEQUENCE [LARGE SCALE GENOMIC DNA]</scope>
    <source>
        <strain evidence="5 6">Z23</strain>
    </source>
</reference>
<dbReference type="CDD" id="cd06339">
    <property type="entry name" value="PBP1_YraM_LppC_lipoprotein-like"/>
    <property type="match status" value="1"/>
</dbReference>
<comment type="similarity">
    <text evidence="1">Belongs to the leucine-binding protein family.</text>
</comment>
<sequence>MSPLAGHPVEGRLALRFQWSAGPLGDRPVARRGTPSGTWRRTRRLLLSFGALVALSACAQQVPAPYYGGVAPLPQGQALPPEPQRAKVALLLPLTGSNAQLGQAMLNAAQLALFEQGSPGFEFVPRDTGSTAQGAAEAARAAIAGGARVLVGPLTAGETAAAAAPARAAGVPMLPFTNDANQASASVWPLGITPRQQMRRLVAGAHAQGAQRFALAAPSGAFGQQLADGLRSAASDLGLPPPTIITYPAAAAASLAARDVAQKLAPSEATASPIAPQGGAAADLLILGESGARARDFAAGLAESGMPVPKLAGTILWATDPSLAQVPALAGAWYPGPDPAAHAQFESRFQAAFGTTPSRVVGVAYDAAAIAARAMRGQPDAVPPMPVGELVLGADGALRLGQNGEVQRALAVFALTPGVEGQVVQPADMPGSVGF</sequence>
<dbReference type="PANTHER" id="PTHR30483:SF6">
    <property type="entry name" value="PERIPLASMIC BINDING PROTEIN OF ABC TRANSPORTER FOR NATURAL AMINO ACIDS"/>
    <property type="match status" value="1"/>
</dbReference>
<dbReference type="InterPro" id="IPR028081">
    <property type="entry name" value="Leu-bd"/>
</dbReference>
<evidence type="ECO:0000259" key="4">
    <source>
        <dbReference type="Pfam" id="PF13458"/>
    </source>
</evidence>
<dbReference type="PANTHER" id="PTHR30483">
    <property type="entry name" value="LEUCINE-SPECIFIC-BINDING PROTEIN"/>
    <property type="match status" value="1"/>
</dbReference>
<name>A0ABX9VQZ4_9PROT</name>
<evidence type="ECO:0000256" key="3">
    <source>
        <dbReference type="ARBA" id="ARBA00022970"/>
    </source>
</evidence>
<evidence type="ECO:0000313" key="6">
    <source>
        <dbReference type="Proteomes" id="UP000274097"/>
    </source>
</evidence>
<dbReference type="InterPro" id="IPR051010">
    <property type="entry name" value="BCAA_transport"/>
</dbReference>
<keyword evidence="2" id="KW-0732">Signal</keyword>
<evidence type="ECO:0000256" key="2">
    <source>
        <dbReference type="ARBA" id="ARBA00022729"/>
    </source>
</evidence>
<feature type="domain" description="Leucine-binding protein" evidence="4">
    <location>
        <begin position="87"/>
        <end position="376"/>
    </location>
</feature>
<gene>
    <name evidence="5" type="ORF">EBE87_02955</name>
</gene>
<dbReference type="SUPFAM" id="SSF53822">
    <property type="entry name" value="Periplasmic binding protein-like I"/>
    <property type="match status" value="1"/>
</dbReference>
<comment type="caution">
    <text evidence="5">The sequence shown here is derived from an EMBL/GenBank/DDBJ whole genome shotgun (WGS) entry which is preliminary data.</text>
</comment>
<dbReference type="Gene3D" id="3.40.50.2300">
    <property type="match status" value="2"/>
</dbReference>
<keyword evidence="3" id="KW-0813">Transport</keyword>
<evidence type="ECO:0000256" key="1">
    <source>
        <dbReference type="ARBA" id="ARBA00010062"/>
    </source>
</evidence>
<dbReference type="Proteomes" id="UP000274097">
    <property type="component" value="Unassembled WGS sequence"/>
</dbReference>
<dbReference type="EMBL" id="RFLX01000001">
    <property type="protein sequence ID" value="RMI27339.1"/>
    <property type="molecule type" value="Genomic_DNA"/>
</dbReference>
<accession>A0ABX9VQZ4</accession>
<keyword evidence="6" id="KW-1185">Reference proteome</keyword>
<evidence type="ECO:0000313" key="5">
    <source>
        <dbReference type="EMBL" id="RMI27339.1"/>
    </source>
</evidence>
<organism evidence="5 6">
    <name type="scientific">Teichococcus wenyumeiae</name>
    <dbReference type="NCBI Taxonomy" id="2478470"/>
    <lineage>
        <taxon>Bacteria</taxon>
        <taxon>Pseudomonadati</taxon>
        <taxon>Pseudomonadota</taxon>
        <taxon>Alphaproteobacteria</taxon>
        <taxon>Acetobacterales</taxon>
        <taxon>Roseomonadaceae</taxon>
        <taxon>Roseomonas</taxon>
    </lineage>
</organism>
<proteinExistence type="inferred from homology"/>
<dbReference type="Pfam" id="PF13458">
    <property type="entry name" value="Peripla_BP_6"/>
    <property type="match status" value="1"/>
</dbReference>